<dbReference type="PANTHER" id="PTHR45954">
    <property type="entry name" value="LD33695P"/>
    <property type="match status" value="1"/>
</dbReference>
<dbReference type="Gene3D" id="1.25.40.10">
    <property type="entry name" value="Tetratricopeptide repeat domain"/>
    <property type="match status" value="3"/>
</dbReference>
<evidence type="ECO:0000256" key="2">
    <source>
        <dbReference type="ARBA" id="ARBA00004496"/>
    </source>
</evidence>
<evidence type="ECO:0000256" key="3">
    <source>
        <dbReference type="ARBA" id="ARBA00006600"/>
    </source>
</evidence>
<dbReference type="GO" id="GO:0005886">
    <property type="term" value="C:plasma membrane"/>
    <property type="evidence" value="ECO:0007669"/>
    <property type="project" value="UniProtKB-SubCell"/>
</dbReference>
<dbReference type="SMART" id="SM00028">
    <property type="entry name" value="TPR"/>
    <property type="match status" value="7"/>
</dbReference>
<evidence type="ECO:0000313" key="12">
    <source>
        <dbReference type="EMBL" id="KAF7260539.1"/>
    </source>
</evidence>
<dbReference type="SMART" id="SM00390">
    <property type="entry name" value="GoLoco"/>
    <property type="match status" value="4"/>
</dbReference>
<organism evidence="12 13">
    <name type="scientific">Paragonimus skrjabini miyazakii</name>
    <dbReference type="NCBI Taxonomy" id="59628"/>
    <lineage>
        <taxon>Eukaryota</taxon>
        <taxon>Metazoa</taxon>
        <taxon>Spiralia</taxon>
        <taxon>Lophotrochozoa</taxon>
        <taxon>Platyhelminthes</taxon>
        <taxon>Trematoda</taxon>
        <taxon>Digenea</taxon>
        <taxon>Plagiorchiida</taxon>
        <taxon>Troglotremata</taxon>
        <taxon>Troglotrematidae</taxon>
        <taxon>Paragonimus</taxon>
    </lineage>
</organism>
<evidence type="ECO:0000256" key="4">
    <source>
        <dbReference type="ARBA" id="ARBA00022475"/>
    </source>
</evidence>
<dbReference type="InterPro" id="IPR052386">
    <property type="entry name" value="GPSM"/>
</dbReference>
<feature type="repeat" description="TPR" evidence="10">
    <location>
        <begin position="276"/>
        <end position="309"/>
    </location>
</feature>
<accession>A0A8S9YZG7</accession>
<feature type="region of interest" description="Disordered" evidence="11">
    <location>
        <begin position="882"/>
        <end position="945"/>
    </location>
</feature>
<dbReference type="AlphaFoldDB" id="A0A8S9YZG7"/>
<dbReference type="InterPro" id="IPR011717">
    <property type="entry name" value="TPR-4"/>
</dbReference>
<dbReference type="Proteomes" id="UP000822476">
    <property type="component" value="Unassembled WGS sequence"/>
</dbReference>
<evidence type="ECO:0008006" key="14">
    <source>
        <dbReference type="Google" id="ProtNLM"/>
    </source>
</evidence>
<comment type="caution">
    <text evidence="12">The sequence shown here is derived from an EMBL/GenBank/DDBJ whole genome shotgun (WGS) entry which is preliminary data.</text>
</comment>
<evidence type="ECO:0000256" key="8">
    <source>
        <dbReference type="ARBA" id="ARBA00022803"/>
    </source>
</evidence>
<dbReference type="GO" id="GO:0005092">
    <property type="term" value="F:GDP-dissociation inhibitor activity"/>
    <property type="evidence" value="ECO:0007669"/>
    <property type="project" value="TreeGrafter"/>
</dbReference>
<protein>
    <recommendedName>
        <fullName evidence="14">G-protein-signaling modulator 2</fullName>
    </recommendedName>
</protein>
<dbReference type="PROSITE" id="PS50877">
    <property type="entry name" value="GOLOCO"/>
    <property type="match status" value="4"/>
</dbReference>
<feature type="region of interest" description="Disordered" evidence="11">
    <location>
        <begin position="815"/>
        <end position="866"/>
    </location>
</feature>
<keyword evidence="13" id="KW-1185">Reference proteome</keyword>
<dbReference type="PROSITE" id="PS50005">
    <property type="entry name" value="TPR"/>
    <property type="match status" value="1"/>
</dbReference>
<dbReference type="OrthoDB" id="286233at2759"/>
<evidence type="ECO:0000256" key="6">
    <source>
        <dbReference type="ARBA" id="ARBA00022553"/>
    </source>
</evidence>
<keyword evidence="4" id="KW-1003">Cell membrane</keyword>
<evidence type="ECO:0000256" key="10">
    <source>
        <dbReference type="PROSITE-ProRule" id="PRU00339"/>
    </source>
</evidence>
<gene>
    <name evidence="12" type="ORF">EG68_02078</name>
</gene>
<dbReference type="FunFam" id="1.25.40.10:FF:000043">
    <property type="entry name" value="G-protein-signaling modulator 2 isoform X1"/>
    <property type="match status" value="1"/>
</dbReference>
<dbReference type="GO" id="GO:0042802">
    <property type="term" value="F:identical protein binding"/>
    <property type="evidence" value="ECO:0007669"/>
    <property type="project" value="InterPro"/>
</dbReference>
<evidence type="ECO:0000256" key="7">
    <source>
        <dbReference type="ARBA" id="ARBA00022737"/>
    </source>
</evidence>
<keyword evidence="6" id="KW-0597">Phosphoprotein</keyword>
<evidence type="ECO:0000256" key="9">
    <source>
        <dbReference type="ARBA" id="ARBA00023136"/>
    </source>
</evidence>
<proteinExistence type="inferred from homology"/>
<keyword evidence="7" id="KW-0677">Repeat</keyword>
<evidence type="ECO:0000256" key="11">
    <source>
        <dbReference type="SAM" id="MobiDB-lite"/>
    </source>
</evidence>
<reference evidence="12" key="1">
    <citation type="submission" date="2019-07" db="EMBL/GenBank/DDBJ databases">
        <title>Annotation for the trematode Paragonimus miyazaki's.</title>
        <authorList>
            <person name="Choi Y.-J."/>
        </authorList>
    </citation>
    <scope>NUCLEOTIDE SEQUENCE</scope>
    <source>
        <strain evidence="12">Japan</strain>
    </source>
</reference>
<dbReference type="SUPFAM" id="SSF48452">
    <property type="entry name" value="TPR-like"/>
    <property type="match status" value="3"/>
</dbReference>
<evidence type="ECO:0000313" key="13">
    <source>
        <dbReference type="Proteomes" id="UP000822476"/>
    </source>
</evidence>
<feature type="compositionally biased region" description="Low complexity" evidence="11">
    <location>
        <begin position="906"/>
        <end position="922"/>
    </location>
</feature>
<evidence type="ECO:0000256" key="5">
    <source>
        <dbReference type="ARBA" id="ARBA00022490"/>
    </source>
</evidence>
<feature type="region of interest" description="Disordered" evidence="11">
    <location>
        <begin position="584"/>
        <end position="607"/>
    </location>
</feature>
<dbReference type="InterPro" id="IPR003109">
    <property type="entry name" value="GoLoco_motif"/>
</dbReference>
<dbReference type="Pfam" id="PF13424">
    <property type="entry name" value="TPR_12"/>
    <property type="match status" value="2"/>
</dbReference>
<dbReference type="GO" id="GO:0001965">
    <property type="term" value="F:G-protein alpha-subunit binding"/>
    <property type="evidence" value="ECO:0007669"/>
    <property type="project" value="TreeGrafter"/>
</dbReference>
<dbReference type="InterPro" id="IPR011990">
    <property type="entry name" value="TPR-like_helical_dom_sf"/>
</dbReference>
<comment type="similarity">
    <text evidence="3">Belongs to the GPSM family.</text>
</comment>
<dbReference type="GO" id="GO:0005938">
    <property type="term" value="C:cell cortex"/>
    <property type="evidence" value="ECO:0007669"/>
    <property type="project" value="TreeGrafter"/>
</dbReference>
<evidence type="ECO:0000256" key="1">
    <source>
        <dbReference type="ARBA" id="ARBA00004236"/>
    </source>
</evidence>
<name>A0A8S9YZG7_9TREM</name>
<keyword evidence="8 10" id="KW-0802">TPR repeat</keyword>
<feature type="compositionally biased region" description="Polar residues" evidence="11">
    <location>
        <begin position="889"/>
        <end position="905"/>
    </location>
</feature>
<keyword evidence="5" id="KW-0963">Cytoplasm</keyword>
<dbReference type="PANTHER" id="PTHR45954:SF1">
    <property type="entry name" value="LD33695P"/>
    <property type="match status" value="1"/>
</dbReference>
<sequence length="945" mass="103349">MLESMLVLVKLEMSSELSAVLDRKTPAEVNVIRDASVHWRHVLLCSRMNYAQTSASCLKLAIEGERLCRAGELRNGISCFHSALSNGTDDLRCLSAIYCQLGNAYFCRQNYTEALEYHRWDFTLARLTNDAVSENQASGNLGNTLKMLGKYDEAILCFNRQLDIARQLSSQHMEARALYNLGNVYHAKGKQWARTSGQSDPGELPTEAIEAQHKAVEYYRQNLALVRQLGDRPAEGRVLGNLGNTHYLLGDFHEAIECHRERLNFANEFGDLAAQRRAYSNLGNAFIFLADFNSAAMNYRNALRLAQQLKDIALEAQACYSLGNTYTLLRDPMKAVVFHLRHLVIARRLGDRVGEGRAHWSLANAYTALGRYDSALRCAKRHRMIARQLQDDTGLITAQLMIREVTCLKAAHDTQQRNENPQSGNETNVEHCAGTVCGPKLNGVALLARAGYDSDLAASVIATTNSMTGMIVNGSTNETADEDGDGDEDTELDADLERELAATATDILDTVEVVTLGEDGRTTAIRFGCLDFSDNTGPSSNACRRENMANFYFDTPVFRHHSTQPIESTDGTDIEEQLESIGTANQLTDRAPVQSTSSELPSVPETSSAVVTEEEQAEDPQECFFSLLLTSQSRRMDEQRCCLRTTTPPSSYSGSSGTSTAVTGVQANASMHTNVNEGSARPAVTTSGRLHLDPVSDEALFDLIEGVQGDRMDDQRASLPAFPGLRAGPGLQLFENSRSSLGNLQHNLMRTSSGSGASDGLPEPWHDHSPLTVPALQRATSVVLASSSNGTPRELDDEFLEMILRLQTATRIDDQRSNLPDPLCRVPEDAHLPIPVSQTNTDHENGTGPQPGETGAQHNRPAAPTVPDEDFFALIHRVQSTRLDEQRCNPPSGSSVLSVTEPQPQTAATTTGSSTCTAGSSGKLPANNSRRRVGSWRRSSTNQNK</sequence>
<feature type="compositionally biased region" description="Low complexity" evidence="11">
    <location>
        <begin position="936"/>
        <end position="945"/>
    </location>
</feature>
<dbReference type="Pfam" id="PF07721">
    <property type="entry name" value="TPR_4"/>
    <property type="match status" value="1"/>
</dbReference>
<dbReference type="GO" id="GO:0000132">
    <property type="term" value="P:establishment of mitotic spindle orientation"/>
    <property type="evidence" value="ECO:0007669"/>
    <property type="project" value="TreeGrafter"/>
</dbReference>
<dbReference type="InterPro" id="IPR019734">
    <property type="entry name" value="TPR_rpt"/>
</dbReference>
<dbReference type="Pfam" id="PF02188">
    <property type="entry name" value="GoLoco"/>
    <property type="match status" value="4"/>
</dbReference>
<dbReference type="EMBL" id="JTDE01000709">
    <property type="protein sequence ID" value="KAF7260539.1"/>
    <property type="molecule type" value="Genomic_DNA"/>
</dbReference>
<keyword evidence="9" id="KW-0472">Membrane</keyword>
<comment type="subcellular location">
    <subcellularLocation>
        <location evidence="1">Cell membrane</location>
    </subcellularLocation>
    <subcellularLocation>
        <location evidence="2">Cytoplasm</location>
    </subcellularLocation>
</comment>